<dbReference type="Gene3D" id="1.20.5.190">
    <property type="match status" value="1"/>
</dbReference>
<comment type="similarity">
    <text evidence="2">Belongs to the IQD family.</text>
</comment>
<dbReference type="SMART" id="SM00015">
    <property type="entry name" value="IQ"/>
    <property type="match status" value="2"/>
</dbReference>
<comment type="subunit">
    <text evidence="3">Binds to multiple calmodulin (CaM) in the presence of Ca(2+) and CaM-like proteins.</text>
</comment>
<dbReference type="InterPro" id="IPR025064">
    <property type="entry name" value="DUF4005"/>
</dbReference>
<evidence type="ECO:0000256" key="5">
    <source>
        <dbReference type="SAM" id="MobiDB-lite"/>
    </source>
</evidence>
<evidence type="ECO:0000256" key="3">
    <source>
        <dbReference type="ARBA" id="ARBA00024378"/>
    </source>
</evidence>
<comment type="function">
    <text evidence="4">May be involved in cooperative interactions with calmodulins or calmodulin-like proteins. Recruits calmodulin proteins to microtubules, thus being a potential scaffold in cellular signaling and trafficking. May associate with nucleic acids and regulate gene expression at the transcriptional or post-transcriptional level.</text>
</comment>
<dbReference type="Pfam" id="PF13178">
    <property type="entry name" value="DUF4005"/>
    <property type="match status" value="1"/>
</dbReference>
<feature type="domain" description="DUF4005" evidence="6">
    <location>
        <begin position="702"/>
        <end position="765"/>
    </location>
</feature>
<feature type="region of interest" description="Disordered" evidence="5">
    <location>
        <begin position="576"/>
        <end position="782"/>
    </location>
</feature>
<dbReference type="InterPro" id="IPR000048">
    <property type="entry name" value="IQ_motif_EF-hand-BS"/>
</dbReference>
<dbReference type="Proteomes" id="UP001634393">
    <property type="component" value="Unassembled WGS sequence"/>
</dbReference>
<feature type="compositionally biased region" description="Polar residues" evidence="5">
    <location>
        <begin position="759"/>
        <end position="782"/>
    </location>
</feature>
<feature type="compositionally biased region" description="Low complexity" evidence="5">
    <location>
        <begin position="589"/>
        <end position="605"/>
    </location>
</feature>
<evidence type="ECO:0000256" key="4">
    <source>
        <dbReference type="ARBA" id="ARBA00045534"/>
    </source>
</evidence>
<name>A0ABD3TSZ3_9LAMI</name>
<comment type="caution">
    <text evidence="7">The sequence shown here is derived from an EMBL/GenBank/DDBJ whole genome shotgun (WGS) entry which is preliminary data.</text>
</comment>
<evidence type="ECO:0000259" key="6">
    <source>
        <dbReference type="Pfam" id="PF13178"/>
    </source>
</evidence>
<keyword evidence="8" id="KW-1185">Reference proteome</keyword>
<dbReference type="InterPro" id="IPR027417">
    <property type="entry name" value="P-loop_NTPase"/>
</dbReference>
<gene>
    <name evidence="7" type="ORF">ACJIZ3_024833</name>
</gene>
<dbReference type="Pfam" id="PF00612">
    <property type="entry name" value="IQ"/>
    <property type="match status" value="2"/>
</dbReference>
<dbReference type="PANTHER" id="PTHR32295">
    <property type="entry name" value="IQ-DOMAIN 5-RELATED"/>
    <property type="match status" value="1"/>
</dbReference>
<evidence type="ECO:0000256" key="1">
    <source>
        <dbReference type="ARBA" id="ARBA00022860"/>
    </source>
</evidence>
<dbReference type="PROSITE" id="PS50096">
    <property type="entry name" value="IQ"/>
    <property type="match status" value="2"/>
</dbReference>
<sequence>MVKSSASCFKIITCGSDSVDHDDLQASESKGSSGRGWSFRKKSSRHRVLSNTVNSEAPSSANKGSPESTAVNVQTLPNLSVPEKTSVITWTEEKTELSAQPEPNVSDIMASREDDCRSDATLDESSIIFIQAAIRGLLAQKVLLKQKNIIKLQAVVRGHLVRRHAVGTLRCVQAIVKMQALVRARRARILAEGSGDFEKQSEISGKYECDQAQLSKREAKPHGTYTYISIEKLLSNRFACQLMNSTPRTQPINIKCEPLKSDSAWKWLERWMSVSSVTIEEPQESKSVAELLHEKENLGDSEAKKEILVPSDCYSDSADLKPGVGALAESDDSSENDDNLITYDADNLDVHSSKSSTPSPIHPKLQNIDESDSTYDTQESAPTETRETILISDLESKCLPDKGETQGDYVLPGLEKLSIEQPETEAKKLSKKASNPSFIAAQSKFEELTSGGTSVKSATSSCHDLKTESSLDKVSSSTDQPFKSKEIESADNFISNTSSIQIGDSECGTELSVTSTLDSPDRSVNEVNYLQPEPKVIDVIDHPRSTENLGLEANGNQLEKHESFNSVTVESVSSILAEDSTQLEKKPEANPNELPLEPESEANNLVNMPSPGASPRSHITVPESEATPSSQVSVKRKKNRGDKRSSDRKAKSSSADKKIPSNPNQDSASKSSSDQKDNKTGKRRNSFGSTKPETVDQEPRDSSSSISIPSYMQATQSARAKAIANDSPRSSPDVNDKDIFIKKRHSLPGTNGRHGSPRIQRSLSQAQQDAKGNGTNSPQGII</sequence>
<proteinExistence type="inferred from homology"/>
<feature type="compositionally biased region" description="Basic residues" evidence="5">
    <location>
        <begin position="38"/>
        <end position="48"/>
    </location>
</feature>
<feature type="compositionally biased region" description="Low complexity" evidence="5">
    <location>
        <begin position="661"/>
        <end position="672"/>
    </location>
</feature>
<evidence type="ECO:0000313" key="8">
    <source>
        <dbReference type="Proteomes" id="UP001634393"/>
    </source>
</evidence>
<keyword evidence="1" id="KW-0112">Calmodulin-binding</keyword>
<feature type="region of interest" description="Disordered" evidence="5">
    <location>
        <begin position="345"/>
        <end position="386"/>
    </location>
</feature>
<dbReference type="SUPFAM" id="SSF52540">
    <property type="entry name" value="P-loop containing nucleoside triphosphate hydrolases"/>
    <property type="match status" value="1"/>
</dbReference>
<evidence type="ECO:0000256" key="2">
    <source>
        <dbReference type="ARBA" id="ARBA00024341"/>
    </source>
</evidence>
<dbReference type="EMBL" id="JBJXBP010000003">
    <property type="protein sequence ID" value="KAL3840242.1"/>
    <property type="molecule type" value="Genomic_DNA"/>
</dbReference>
<dbReference type="AlphaFoldDB" id="A0ABD3TSZ3"/>
<reference evidence="7 8" key="1">
    <citation type="submission" date="2024-12" db="EMBL/GenBank/DDBJ databases">
        <title>The unique morphological basis and parallel evolutionary history of personate flowers in Penstemon.</title>
        <authorList>
            <person name="Depatie T.H."/>
            <person name="Wessinger C.A."/>
        </authorList>
    </citation>
    <scope>NUCLEOTIDE SEQUENCE [LARGE SCALE GENOMIC DNA]</scope>
    <source>
        <strain evidence="7">WTNN_2</strain>
        <tissue evidence="7">Leaf</tissue>
    </source>
</reference>
<feature type="compositionally biased region" description="Basic and acidic residues" evidence="5">
    <location>
        <begin position="642"/>
        <end position="659"/>
    </location>
</feature>
<feature type="region of interest" description="Disordered" evidence="5">
    <location>
        <begin position="17"/>
        <end position="75"/>
    </location>
</feature>
<evidence type="ECO:0000313" key="7">
    <source>
        <dbReference type="EMBL" id="KAL3840242.1"/>
    </source>
</evidence>
<feature type="compositionally biased region" description="Polar residues" evidence="5">
    <location>
        <begin position="374"/>
        <end position="383"/>
    </location>
</feature>
<dbReference type="PANTHER" id="PTHR32295:SF154">
    <property type="entry name" value="PROTEIN IQ-DOMAIN 32"/>
    <property type="match status" value="1"/>
</dbReference>
<feature type="compositionally biased region" description="Polar residues" evidence="5">
    <location>
        <begin position="49"/>
        <end position="75"/>
    </location>
</feature>
<dbReference type="GO" id="GO:0005516">
    <property type="term" value="F:calmodulin binding"/>
    <property type="evidence" value="ECO:0007669"/>
    <property type="project" value="UniProtKB-KW"/>
</dbReference>
<accession>A0ABD3TSZ3</accession>
<organism evidence="7 8">
    <name type="scientific">Penstemon smallii</name>
    <dbReference type="NCBI Taxonomy" id="265156"/>
    <lineage>
        <taxon>Eukaryota</taxon>
        <taxon>Viridiplantae</taxon>
        <taxon>Streptophyta</taxon>
        <taxon>Embryophyta</taxon>
        <taxon>Tracheophyta</taxon>
        <taxon>Spermatophyta</taxon>
        <taxon>Magnoliopsida</taxon>
        <taxon>eudicotyledons</taxon>
        <taxon>Gunneridae</taxon>
        <taxon>Pentapetalae</taxon>
        <taxon>asterids</taxon>
        <taxon>lamiids</taxon>
        <taxon>Lamiales</taxon>
        <taxon>Plantaginaceae</taxon>
        <taxon>Cheloneae</taxon>
        <taxon>Penstemon</taxon>
    </lineage>
</organism>
<protein>
    <recommendedName>
        <fullName evidence="6">DUF4005 domain-containing protein</fullName>
    </recommendedName>
</protein>